<dbReference type="EMBL" id="ABLTIR010000042">
    <property type="protein sequence ID" value="EKZ1927181.1"/>
    <property type="molecule type" value="Genomic_DNA"/>
</dbReference>
<keyword evidence="3" id="KW-0676">Redox-active center</keyword>
<feature type="transmembrane region" description="Helical" evidence="4">
    <location>
        <begin position="80"/>
        <end position="97"/>
    </location>
</feature>
<sequence length="267" mass="29548">MSSVGPVPMPVVLILMCTLLAMIVARLWPRRAVGMPLPSAAGMVLDMLLIGLLCGRFSFVVLNFALYRSEPWSILQVTDGGYHLMVVLVAGLSWALWRLRPWRQLRAPVLTSALVGVLFWVAGGQLLSAWQERQMPLPALQVADLQGDRIDLQQFRGKPLVLNLWATWCGPCRREMPVLATAQQAHDDVQFVFLNQGETLDEVQGFLAGERLMLGNVLLDDDAAASTVLGIQAYPSTLFFGADGRLRELHLGELTAAGLEHKLRRLR</sequence>
<dbReference type="GO" id="GO:0030313">
    <property type="term" value="C:cell envelope"/>
    <property type="evidence" value="ECO:0007669"/>
    <property type="project" value="UniProtKB-SubCell"/>
</dbReference>
<keyword evidence="4" id="KW-1133">Transmembrane helix</keyword>
<dbReference type="GO" id="GO:0017004">
    <property type="term" value="P:cytochrome complex assembly"/>
    <property type="evidence" value="ECO:0007669"/>
    <property type="project" value="UniProtKB-KW"/>
</dbReference>
<dbReference type="InterPro" id="IPR013740">
    <property type="entry name" value="Redoxin"/>
</dbReference>
<feature type="transmembrane region" description="Helical" evidence="4">
    <location>
        <begin position="6"/>
        <end position="28"/>
    </location>
</feature>
<dbReference type="Proteomes" id="UP001225498">
    <property type="component" value="Unassembled WGS sequence"/>
</dbReference>
<name>A0AAI9CKK3_STEMA</name>
<comment type="caution">
    <text evidence="6">The sequence shown here is derived from an EMBL/GenBank/DDBJ whole genome shotgun (WGS) entry which is preliminary data.</text>
</comment>
<dbReference type="PROSITE" id="PS00194">
    <property type="entry name" value="THIOREDOXIN_1"/>
    <property type="match status" value="1"/>
</dbReference>
<feature type="transmembrane region" description="Helical" evidence="4">
    <location>
        <begin position="109"/>
        <end position="130"/>
    </location>
</feature>
<dbReference type="InterPro" id="IPR013766">
    <property type="entry name" value="Thioredoxin_domain"/>
</dbReference>
<evidence type="ECO:0000256" key="3">
    <source>
        <dbReference type="ARBA" id="ARBA00023284"/>
    </source>
</evidence>
<keyword evidence="4" id="KW-0472">Membrane</keyword>
<dbReference type="PROSITE" id="PS51352">
    <property type="entry name" value="THIOREDOXIN_2"/>
    <property type="match status" value="1"/>
</dbReference>
<keyword evidence="4" id="KW-0812">Transmembrane</keyword>
<evidence type="ECO:0000256" key="1">
    <source>
        <dbReference type="ARBA" id="ARBA00004196"/>
    </source>
</evidence>
<organism evidence="6 7">
    <name type="scientific">Stenotrophomonas maltophilia</name>
    <name type="common">Pseudomonas maltophilia</name>
    <name type="synonym">Xanthomonas maltophilia</name>
    <dbReference type="NCBI Taxonomy" id="40324"/>
    <lineage>
        <taxon>Bacteria</taxon>
        <taxon>Pseudomonadati</taxon>
        <taxon>Pseudomonadota</taxon>
        <taxon>Gammaproteobacteria</taxon>
        <taxon>Lysobacterales</taxon>
        <taxon>Lysobacteraceae</taxon>
        <taxon>Stenotrophomonas</taxon>
        <taxon>Stenotrophomonas maltophilia group</taxon>
    </lineage>
</organism>
<evidence type="ECO:0000313" key="7">
    <source>
        <dbReference type="Proteomes" id="UP001225498"/>
    </source>
</evidence>
<dbReference type="Gene3D" id="3.40.30.10">
    <property type="entry name" value="Glutaredoxin"/>
    <property type="match status" value="1"/>
</dbReference>
<gene>
    <name evidence="6" type="ORF">REH87_002188</name>
</gene>
<accession>A0AAI9CKK3</accession>
<evidence type="ECO:0000256" key="2">
    <source>
        <dbReference type="ARBA" id="ARBA00022748"/>
    </source>
</evidence>
<dbReference type="RefSeq" id="WP_032965906.1">
    <property type="nucleotide sequence ID" value="NZ_CP182416.1"/>
</dbReference>
<dbReference type="PANTHER" id="PTHR42852:SF13">
    <property type="entry name" value="PROTEIN DIPZ"/>
    <property type="match status" value="1"/>
</dbReference>
<dbReference type="InterPro" id="IPR017937">
    <property type="entry name" value="Thioredoxin_CS"/>
</dbReference>
<dbReference type="AlphaFoldDB" id="A0AAI9CKK3"/>
<protein>
    <submittedName>
        <fullName evidence="6">TlpA family protein disulfide reductase</fullName>
    </submittedName>
</protein>
<reference evidence="6" key="1">
    <citation type="submission" date="2023-08" db="EMBL/GenBank/DDBJ databases">
        <authorList>
            <consortium name="Clinical and Environmental Microbiology Branch: Whole genome sequencing antimicrobial resistance pathogens in the healthcare setting"/>
        </authorList>
    </citation>
    <scope>NUCLEOTIDE SEQUENCE</scope>
    <source>
        <strain evidence="6">2023CJ-00293</strain>
    </source>
</reference>
<dbReference type="CDD" id="cd02966">
    <property type="entry name" value="TlpA_like_family"/>
    <property type="match status" value="1"/>
</dbReference>
<dbReference type="Pfam" id="PF08534">
    <property type="entry name" value="Redoxin"/>
    <property type="match status" value="1"/>
</dbReference>
<dbReference type="SUPFAM" id="SSF52833">
    <property type="entry name" value="Thioredoxin-like"/>
    <property type="match status" value="1"/>
</dbReference>
<evidence type="ECO:0000256" key="4">
    <source>
        <dbReference type="SAM" id="Phobius"/>
    </source>
</evidence>
<dbReference type="PANTHER" id="PTHR42852">
    <property type="entry name" value="THIOL:DISULFIDE INTERCHANGE PROTEIN DSBE"/>
    <property type="match status" value="1"/>
</dbReference>
<dbReference type="InterPro" id="IPR050553">
    <property type="entry name" value="Thioredoxin_ResA/DsbE_sf"/>
</dbReference>
<dbReference type="InterPro" id="IPR036249">
    <property type="entry name" value="Thioredoxin-like_sf"/>
</dbReference>
<evidence type="ECO:0000313" key="6">
    <source>
        <dbReference type="EMBL" id="EKZ1927181.1"/>
    </source>
</evidence>
<dbReference type="GO" id="GO:0015036">
    <property type="term" value="F:disulfide oxidoreductase activity"/>
    <property type="evidence" value="ECO:0007669"/>
    <property type="project" value="UniProtKB-ARBA"/>
</dbReference>
<feature type="domain" description="Thioredoxin" evidence="5">
    <location>
        <begin position="131"/>
        <end position="267"/>
    </location>
</feature>
<comment type="subcellular location">
    <subcellularLocation>
        <location evidence="1">Cell envelope</location>
    </subcellularLocation>
</comment>
<proteinExistence type="predicted"/>
<keyword evidence="2" id="KW-0201">Cytochrome c-type biogenesis</keyword>
<evidence type="ECO:0000259" key="5">
    <source>
        <dbReference type="PROSITE" id="PS51352"/>
    </source>
</evidence>
<feature type="transmembrane region" description="Helical" evidence="4">
    <location>
        <begin position="40"/>
        <end position="60"/>
    </location>
</feature>